<dbReference type="EMBL" id="JACWMX010000001">
    <property type="protein sequence ID" value="MBD1392010.1"/>
    <property type="molecule type" value="Genomic_DNA"/>
</dbReference>
<dbReference type="Pfam" id="PF21981">
    <property type="entry name" value="RecX_HTH3"/>
    <property type="match status" value="1"/>
</dbReference>
<evidence type="ECO:0000256" key="5">
    <source>
        <dbReference type="HAMAP-Rule" id="MF_01114"/>
    </source>
</evidence>
<dbReference type="InterPro" id="IPR053925">
    <property type="entry name" value="RecX_HTH_3rd"/>
</dbReference>
<comment type="subcellular location">
    <subcellularLocation>
        <location evidence="1 5">Cytoplasm</location>
    </subcellularLocation>
</comment>
<evidence type="ECO:0000313" key="9">
    <source>
        <dbReference type="EMBL" id="MBD1392010.1"/>
    </source>
</evidence>
<evidence type="ECO:0000256" key="4">
    <source>
        <dbReference type="ARBA" id="ARBA00022490"/>
    </source>
</evidence>
<feature type="domain" description="RecX second three-helical" evidence="6">
    <location>
        <begin position="61"/>
        <end position="102"/>
    </location>
</feature>
<dbReference type="AlphaFoldDB" id="A0A926NQH3"/>
<keyword evidence="10" id="KW-1185">Reference proteome</keyword>
<dbReference type="InterPro" id="IPR053926">
    <property type="entry name" value="RecX_HTH_1st"/>
</dbReference>
<comment type="caution">
    <text evidence="9">The sequence shown here is derived from an EMBL/GenBank/DDBJ whole genome shotgun (WGS) entry which is preliminary data.</text>
</comment>
<evidence type="ECO:0000259" key="7">
    <source>
        <dbReference type="Pfam" id="PF21981"/>
    </source>
</evidence>
<dbReference type="GO" id="GO:0005737">
    <property type="term" value="C:cytoplasm"/>
    <property type="evidence" value="ECO:0007669"/>
    <property type="project" value="UniProtKB-SubCell"/>
</dbReference>
<dbReference type="InterPro" id="IPR053924">
    <property type="entry name" value="RecX_HTH_2nd"/>
</dbReference>
<dbReference type="PANTHER" id="PTHR33602:SF1">
    <property type="entry name" value="REGULATORY PROTEIN RECX FAMILY PROTEIN"/>
    <property type="match status" value="1"/>
</dbReference>
<dbReference type="HAMAP" id="MF_01114">
    <property type="entry name" value="RecX"/>
    <property type="match status" value="1"/>
</dbReference>
<sequence>MDTPKPIKITDEKVGLKKAENYCAYQERSQQEVRDKLYEWGLWTAAVENIISRLVEENYLNEERFAKAYVRGKFNQKHWGKIKIKQGLQLKKVSAPLIKKALLTIDLDDYMAVLARIIEKKANTVTEKNARKRTYKLQQYALGRGFEPELTAEVLKNSEL</sequence>
<evidence type="ECO:0000259" key="8">
    <source>
        <dbReference type="Pfam" id="PF21982"/>
    </source>
</evidence>
<organism evidence="9 10">
    <name type="scientific">Mucilaginibacter glaciei</name>
    <dbReference type="NCBI Taxonomy" id="2772109"/>
    <lineage>
        <taxon>Bacteria</taxon>
        <taxon>Pseudomonadati</taxon>
        <taxon>Bacteroidota</taxon>
        <taxon>Sphingobacteriia</taxon>
        <taxon>Sphingobacteriales</taxon>
        <taxon>Sphingobacteriaceae</taxon>
        <taxon>Mucilaginibacter</taxon>
    </lineage>
</organism>
<comment type="similarity">
    <text evidence="2 5">Belongs to the RecX family.</text>
</comment>
<evidence type="ECO:0000256" key="2">
    <source>
        <dbReference type="ARBA" id="ARBA00009695"/>
    </source>
</evidence>
<dbReference type="GO" id="GO:0006282">
    <property type="term" value="P:regulation of DNA repair"/>
    <property type="evidence" value="ECO:0007669"/>
    <property type="project" value="UniProtKB-UniRule"/>
</dbReference>
<dbReference type="PANTHER" id="PTHR33602">
    <property type="entry name" value="REGULATORY PROTEIN RECX FAMILY PROTEIN"/>
    <property type="match status" value="1"/>
</dbReference>
<dbReference type="Pfam" id="PF02631">
    <property type="entry name" value="RecX_HTH2"/>
    <property type="match status" value="1"/>
</dbReference>
<protein>
    <recommendedName>
        <fullName evidence="3 5">Regulatory protein RecX</fullName>
    </recommendedName>
</protein>
<dbReference type="Gene3D" id="1.10.10.10">
    <property type="entry name" value="Winged helix-like DNA-binding domain superfamily/Winged helix DNA-binding domain"/>
    <property type="match status" value="3"/>
</dbReference>
<evidence type="ECO:0000259" key="6">
    <source>
        <dbReference type="Pfam" id="PF02631"/>
    </source>
</evidence>
<dbReference type="Proteomes" id="UP000619078">
    <property type="component" value="Unassembled WGS sequence"/>
</dbReference>
<evidence type="ECO:0000256" key="3">
    <source>
        <dbReference type="ARBA" id="ARBA00018111"/>
    </source>
</evidence>
<dbReference type="RefSeq" id="WP_191160482.1">
    <property type="nucleotide sequence ID" value="NZ_JACWMX010000001.1"/>
</dbReference>
<dbReference type="InterPro" id="IPR036388">
    <property type="entry name" value="WH-like_DNA-bd_sf"/>
</dbReference>
<dbReference type="InterPro" id="IPR003783">
    <property type="entry name" value="Regulatory_RecX"/>
</dbReference>
<proteinExistence type="inferred from homology"/>
<reference evidence="9" key="1">
    <citation type="submission" date="2020-09" db="EMBL/GenBank/DDBJ databases">
        <title>Novel species of Mucilaginibacter isolated from a glacier on the Tibetan Plateau.</title>
        <authorList>
            <person name="Liu Q."/>
            <person name="Xin Y.-H."/>
        </authorList>
    </citation>
    <scope>NUCLEOTIDE SEQUENCE</scope>
    <source>
        <strain evidence="9">ZB1P21</strain>
    </source>
</reference>
<evidence type="ECO:0000256" key="1">
    <source>
        <dbReference type="ARBA" id="ARBA00004496"/>
    </source>
</evidence>
<evidence type="ECO:0000313" key="10">
    <source>
        <dbReference type="Proteomes" id="UP000619078"/>
    </source>
</evidence>
<keyword evidence="4 5" id="KW-0963">Cytoplasm</keyword>
<dbReference type="Pfam" id="PF21982">
    <property type="entry name" value="RecX_HTH1"/>
    <property type="match status" value="1"/>
</dbReference>
<name>A0A926NQH3_9SPHI</name>
<feature type="domain" description="RecX third three-helical" evidence="7">
    <location>
        <begin position="108"/>
        <end position="155"/>
    </location>
</feature>
<comment type="function">
    <text evidence="5">Modulates RecA activity.</text>
</comment>
<feature type="domain" description="RecX first three-helical" evidence="8">
    <location>
        <begin position="18"/>
        <end position="54"/>
    </location>
</feature>
<accession>A0A926NQH3</accession>
<gene>
    <name evidence="5" type="primary">recX</name>
    <name evidence="9" type="ORF">IDJ76_02755</name>
</gene>